<evidence type="ECO:0000313" key="1">
    <source>
        <dbReference type="EMBL" id="KAI5351034.1"/>
    </source>
</evidence>
<proteinExistence type="predicted"/>
<dbReference type="Proteomes" id="UP001054821">
    <property type="component" value="Chromosome 1"/>
</dbReference>
<reference evidence="1 2" key="1">
    <citation type="journal article" date="2022" name="G3 (Bethesda)">
        <title>Whole-genome sequence and methylome profiling of the almond [Prunus dulcis (Mill.) D.A. Webb] cultivar 'Nonpareil'.</title>
        <authorList>
            <person name="D'Amico-Willman K.M."/>
            <person name="Ouma W.Z."/>
            <person name="Meulia T."/>
            <person name="Sideli G.M."/>
            <person name="Gradziel T.M."/>
            <person name="Fresnedo-Ramirez J."/>
        </authorList>
    </citation>
    <scope>NUCLEOTIDE SEQUENCE [LARGE SCALE GENOMIC DNA]</scope>
    <source>
        <strain evidence="1">Clone GOH B32 T37-40</strain>
    </source>
</reference>
<sequence>MVTPLTNPSCLICRAHYPNLLKRVSRLDLGQRPYVDQQTKRSKRVPNAGLSSDPIDAFISGSSSDRSHHDVLRRVGLATSALLVAVEDIDLDNEPIIPADGEIWRLKFQRLDGKRLVMNKGLLHDAEACDAILGGLLHPKDIKELIDLDDRDIALQQAHHLILIFKEFAKQFRFGWMQGQQPAHHRVVANLNTYDEEMGVGIVDYEFIFG</sequence>
<protein>
    <submittedName>
        <fullName evidence="1">Uncharacterized protein</fullName>
    </submittedName>
</protein>
<organism evidence="1 2">
    <name type="scientific">Prunus dulcis</name>
    <name type="common">Almond</name>
    <name type="synonym">Amygdalus dulcis</name>
    <dbReference type="NCBI Taxonomy" id="3755"/>
    <lineage>
        <taxon>Eukaryota</taxon>
        <taxon>Viridiplantae</taxon>
        <taxon>Streptophyta</taxon>
        <taxon>Embryophyta</taxon>
        <taxon>Tracheophyta</taxon>
        <taxon>Spermatophyta</taxon>
        <taxon>Magnoliopsida</taxon>
        <taxon>eudicotyledons</taxon>
        <taxon>Gunneridae</taxon>
        <taxon>Pentapetalae</taxon>
        <taxon>rosids</taxon>
        <taxon>fabids</taxon>
        <taxon>Rosales</taxon>
        <taxon>Rosaceae</taxon>
        <taxon>Amygdaloideae</taxon>
        <taxon>Amygdaleae</taxon>
        <taxon>Prunus</taxon>
    </lineage>
</organism>
<evidence type="ECO:0000313" key="2">
    <source>
        <dbReference type="Proteomes" id="UP001054821"/>
    </source>
</evidence>
<dbReference type="EMBL" id="JAJFAZ020000001">
    <property type="protein sequence ID" value="KAI5351034.1"/>
    <property type="molecule type" value="Genomic_DNA"/>
</dbReference>
<dbReference type="AlphaFoldDB" id="A0AAD5F2P9"/>
<gene>
    <name evidence="1" type="ORF">L3X38_003925</name>
</gene>
<accession>A0AAD5F2P9</accession>
<keyword evidence="2" id="KW-1185">Reference proteome</keyword>
<name>A0AAD5F2P9_PRUDU</name>
<comment type="caution">
    <text evidence="1">The sequence shown here is derived from an EMBL/GenBank/DDBJ whole genome shotgun (WGS) entry which is preliminary data.</text>
</comment>